<organism evidence="1 2">
    <name type="scientific">Eubacterium cellulosolvens (strain ATCC 43171 / JCM 9499 / 6)</name>
    <name type="common">Cillobacterium cellulosolvens</name>
    <dbReference type="NCBI Taxonomy" id="633697"/>
    <lineage>
        <taxon>Bacteria</taxon>
        <taxon>Bacillati</taxon>
        <taxon>Bacillota</taxon>
        <taxon>Clostridia</taxon>
        <taxon>Eubacteriales</taxon>
        <taxon>Eubacteriaceae</taxon>
        <taxon>Eubacterium</taxon>
    </lineage>
</organism>
<reference evidence="1 2" key="1">
    <citation type="submission" date="2010-08" db="EMBL/GenBank/DDBJ databases">
        <authorList>
            <consortium name="US DOE Joint Genome Institute (JGI-PGF)"/>
            <person name="Lucas S."/>
            <person name="Copeland A."/>
            <person name="Lapidus A."/>
            <person name="Cheng J.-F."/>
            <person name="Bruce D."/>
            <person name="Goodwin L."/>
            <person name="Pitluck S."/>
            <person name="Land M.L."/>
            <person name="Hauser L."/>
            <person name="Chang Y.-J."/>
            <person name="Anderson I.J."/>
            <person name="Johnson E."/>
            <person name="Mulhopadhyay B."/>
            <person name="Kyrpides N."/>
            <person name="Woyke T.J."/>
        </authorList>
    </citation>
    <scope>NUCLEOTIDE SEQUENCE [LARGE SCALE GENOMIC DNA]</scope>
    <source>
        <strain evidence="1 2">6</strain>
    </source>
</reference>
<evidence type="ECO:0000313" key="2">
    <source>
        <dbReference type="Proteomes" id="UP000005753"/>
    </source>
</evidence>
<name>I5AQ40_EUBC6</name>
<proteinExistence type="predicted"/>
<accession>I5AQ40</accession>
<dbReference type="EMBL" id="CM001487">
    <property type="protein sequence ID" value="EIM55913.1"/>
    <property type="molecule type" value="Genomic_DNA"/>
</dbReference>
<gene>
    <name evidence="1" type="ORF">EubceDRAFT1_0042</name>
</gene>
<dbReference type="Proteomes" id="UP000005753">
    <property type="component" value="Chromosome"/>
</dbReference>
<keyword evidence="2" id="KW-1185">Reference proteome</keyword>
<evidence type="ECO:0000313" key="1">
    <source>
        <dbReference type="EMBL" id="EIM55913.1"/>
    </source>
</evidence>
<dbReference type="AlphaFoldDB" id="I5AQ40"/>
<protein>
    <submittedName>
        <fullName evidence="1">Uncharacterized protein</fullName>
    </submittedName>
</protein>
<dbReference type="HOGENOM" id="CLU_2716388_0_0_9"/>
<reference evidence="1 2" key="2">
    <citation type="submission" date="2012-02" db="EMBL/GenBank/DDBJ databases">
        <title>Improved High-Quality Draft sequence of Eubacterium cellulosolvens 6.</title>
        <authorList>
            <consortium name="US DOE Joint Genome Institute"/>
            <person name="Lucas S."/>
            <person name="Han J."/>
            <person name="Lapidus A."/>
            <person name="Cheng J.-F."/>
            <person name="Goodwin L."/>
            <person name="Pitluck S."/>
            <person name="Peters L."/>
            <person name="Mikhailova N."/>
            <person name="Gu W."/>
            <person name="Detter J.C."/>
            <person name="Han C."/>
            <person name="Tapia R."/>
            <person name="Land M."/>
            <person name="Hauser L."/>
            <person name="Kyrpides N."/>
            <person name="Ivanova N."/>
            <person name="Pagani I."/>
            <person name="Johnson E."/>
            <person name="Mukhopadhyay B."/>
            <person name="Anderson I."/>
            <person name="Woyke T."/>
        </authorList>
    </citation>
    <scope>NUCLEOTIDE SEQUENCE [LARGE SCALE GENOMIC DNA]</scope>
    <source>
        <strain evidence="1 2">6</strain>
    </source>
</reference>
<sequence length="72" mass="8154">MFKTVLFSTQFRALSGYMINGCLDVLNDAVRIGRFVVIINARSSNLYILCYGVSTIRGPRVKFLRECVDISM</sequence>